<reference evidence="8" key="1">
    <citation type="submission" date="2020-02" db="EMBL/GenBank/DDBJ databases">
        <authorList>
            <person name="Meier V. D."/>
        </authorList>
    </citation>
    <scope>NUCLEOTIDE SEQUENCE</scope>
    <source>
        <strain evidence="8">AVDCRST_MAG03</strain>
    </source>
</reference>
<evidence type="ECO:0000256" key="3">
    <source>
        <dbReference type="ARBA" id="ARBA00018111"/>
    </source>
</evidence>
<gene>
    <name evidence="5" type="primary">recX</name>
    <name evidence="8" type="ORF">AVDCRST_MAG03-2863</name>
</gene>
<dbReference type="Pfam" id="PF02631">
    <property type="entry name" value="RecX_HTH2"/>
    <property type="match status" value="1"/>
</dbReference>
<evidence type="ECO:0000256" key="2">
    <source>
        <dbReference type="ARBA" id="ARBA00009695"/>
    </source>
</evidence>
<dbReference type="AlphaFoldDB" id="A0A6J4PWL3"/>
<dbReference type="HAMAP" id="MF_01114">
    <property type="entry name" value="RecX"/>
    <property type="match status" value="1"/>
</dbReference>
<evidence type="ECO:0000259" key="6">
    <source>
        <dbReference type="Pfam" id="PF02631"/>
    </source>
</evidence>
<keyword evidence="4 5" id="KW-0963">Cytoplasm</keyword>
<evidence type="ECO:0000256" key="5">
    <source>
        <dbReference type="HAMAP-Rule" id="MF_01114"/>
    </source>
</evidence>
<dbReference type="InterPro" id="IPR053924">
    <property type="entry name" value="RecX_HTH_2nd"/>
</dbReference>
<dbReference type="GO" id="GO:0005737">
    <property type="term" value="C:cytoplasm"/>
    <property type="evidence" value="ECO:0007669"/>
    <property type="project" value="UniProtKB-SubCell"/>
</dbReference>
<comment type="subcellular location">
    <subcellularLocation>
        <location evidence="1 5">Cytoplasm</location>
    </subcellularLocation>
</comment>
<dbReference type="InterPro" id="IPR053926">
    <property type="entry name" value="RecX_HTH_1st"/>
</dbReference>
<proteinExistence type="inferred from homology"/>
<dbReference type="EMBL" id="CADCUT010000172">
    <property type="protein sequence ID" value="CAA9425633.1"/>
    <property type="molecule type" value="Genomic_DNA"/>
</dbReference>
<name>A0A6J4PWL3_9ACTN</name>
<feature type="domain" description="RecX first three-helical" evidence="7">
    <location>
        <begin position="59"/>
        <end position="98"/>
    </location>
</feature>
<dbReference type="GO" id="GO:0006282">
    <property type="term" value="P:regulation of DNA repair"/>
    <property type="evidence" value="ECO:0007669"/>
    <property type="project" value="UniProtKB-UniRule"/>
</dbReference>
<comment type="similarity">
    <text evidence="2 5">Belongs to the RecX family.</text>
</comment>
<evidence type="ECO:0000256" key="1">
    <source>
        <dbReference type="ARBA" id="ARBA00004496"/>
    </source>
</evidence>
<dbReference type="PANTHER" id="PTHR33602">
    <property type="entry name" value="REGULATORY PROTEIN RECX FAMILY PROTEIN"/>
    <property type="match status" value="1"/>
</dbReference>
<feature type="domain" description="RecX second three-helical" evidence="6">
    <location>
        <begin position="105"/>
        <end position="143"/>
    </location>
</feature>
<protein>
    <recommendedName>
        <fullName evidence="3 5">Regulatory protein RecX</fullName>
    </recommendedName>
</protein>
<evidence type="ECO:0000256" key="4">
    <source>
        <dbReference type="ARBA" id="ARBA00022490"/>
    </source>
</evidence>
<dbReference type="InterPro" id="IPR036388">
    <property type="entry name" value="WH-like_DNA-bd_sf"/>
</dbReference>
<dbReference type="InterPro" id="IPR003783">
    <property type="entry name" value="Regulatory_RecX"/>
</dbReference>
<dbReference type="Gene3D" id="1.10.10.10">
    <property type="entry name" value="Winged helix-like DNA-binding domain superfamily/Winged helix DNA-binding domain"/>
    <property type="match status" value="2"/>
</dbReference>
<dbReference type="PANTHER" id="PTHR33602:SF1">
    <property type="entry name" value="REGULATORY PROTEIN RECX FAMILY PROTEIN"/>
    <property type="match status" value="1"/>
</dbReference>
<organism evidence="8">
    <name type="scientific">uncultured Rubrobacteraceae bacterium</name>
    <dbReference type="NCBI Taxonomy" id="349277"/>
    <lineage>
        <taxon>Bacteria</taxon>
        <taxon>Bacillati</taxon>
        <taxon>Actinomycetota</taxon>
        <taxon>Rubrobacteria</taxon>
        <taxon>Rubrobacterales</taxon>
        <taxon>Rubrobacteraceae</taxon>
        <taxon>environmental samples</taxon>
    </lineage>
</organism>
<evidence type="ECO:0000259" key="7">
    <source>
        <dbReference type="Pfam" id="PF21982"/>
    </source>
</evidence>
<dbReference type="Pfam" id="PF21982">
    <property type="entry name" value="RecX_HTH1"/>
    <property type="match status" value="1"/>
</dbReference>
<sequence length="204" mass="22411">MPEITGVKERRGRARVSVDGEPWAELDAGIAIERGLREGAAFSWEDLAELRKAGERPLAMTRALNLLGYRARSEGEVRERLGRHGYATETVEAVIARLGELGYLDDEEFARQRAQEKAKKYGPRRVSADLMNSGVGRDLASRAVAEEFEGRSELADARSAASRRYNGGGSEAEARRVYGFLARRGYSAGVCAEVAREHRGPAQS</sequence>
<accession>A0A6J4PWL3</accession>
<comment type="function">
    <text evidence="5">Modulates RecA activity.</text>
</comment>
<evidence type="ECO:0000313" key="8">
    <source>
        <dbReference type="EMBL" id="CAA9425633.1"/>
    </source>
</evidence>